<organism evidence="1 2">
    <name type="scientific">Thermodesulfobacterium commune DSM 2178</name>
    <dbReference type="NCBI Taxonomy" id="289377"/>
    <lineage>
        <taxon>Bacteria</taxon>
        <taxon>Pseudomonadati</taxon>
        <taxon>Thermodesulfobacteriota</taxon>
        <taxon>Thermodesulfobacteria</taxon>
        <taxon>Thermodesulfobacteriales</taxon>
        <taxon>Thermodesulfobacteriaceae</taxon>
        <taxon>Thermodesulfobacterium</taxon>
    </lineage>
</organism>
<evidence type="ECO:0000313" key="1">
    <source>
        <dbReference type="EMBL" id="AIH04454.1"/>
    </source>
</evidence>
<dbReference type="EMBL" id="CP008796">
    <property type="protein sequence ID" value="AIH04454.1"/>
    <property type="molecule type" value="Genomic_DNA"/>
</dbReference>
<accession>A0A075WT32</accession>
<evidence type="ECO:0000313" key="2">
    <source>
        <dbReference type="Proteomes" id="UP000028481"/>
    </source>
</evidence>
<proteinExistence type="predicted"/>
<sequence>MFLTEIMNEIDEIVKEVNDPEEAVRKIMKKIALLEREDRTLVIEAIVRNYIIAFKRAEFATAKYEALKREKEALKGKE</sequence>
<dbReference type="KEGG" id="tcm:HL41_06930"/>
<name>A0A075WT32_9BACT</name>
<dbReference type="RefSeq" id="WP_038061542.1">
    <property type="nucleotide sequence ID" value="NZ_CP008796.1"/>
</dbReference>
<reference evidence="1 2" key="1">
    <citation type="journal article" date="2015" name="Genome Announc.">
        <title>Genome Sequence of a Sulfate-Reducing Thermophilic Bacterium, Thermodesulfobacterium commune DSM 2178T (Phylum Thermodesulfobacteria).</title>
        <authorList>
            <person name="Bhatnagar S."/>
            <person name="Badger J.H."/>
            <person name="Madupu R."/>
            <person name="Khouri H.M."/>
            <person name="O'Connor E.M."/>
            <person name="Robb F.T."/>
            <person name="Ward N.L."/>
            <person name="Eisen J.A."/>
        </authorList>
    </citation>
    <scope>NUCLEOTIDE SEQUENCE [LARGE SCALE GENOMIC DNA]</scope>
    <source>
        <strain evidence="1 2">DSM 2178</strain>
    </source>
</reference>
<dbReference type="AlphaFoldDB" id="A0A075WT32"/>
<dbReference type="Proteomes" id="UP000028481">
    <property type="component" value="Chromosome"/>
</dbReference>
<dbReference type="STRING" id="289377.HL41_06930"/>
<gene>
    <name evidence="1" type="ORF">HL41_06930</name>
</gene>
<dbReference type="HOGENOM" id="CLU_2620894_0_0_0"/>
<keyword evidence="2" id="KW-1185">Reference proteome</keyword>
<protein>
    <submittedName>
        <fullName evidence="1">Uncharacterized protein</fullName>
    </submittedName>
</protein>
<dbReference type="PaxDb" id="289377-HL41_06930"/>